<keyword evidence="2" id="KW-1185">Reference proteome</keyword>
<proteinExistence type="predicted"/>
<organism evidence="1 2">
    <name type="scientific">Staphylotrichum longicolle</name>
    <dbReference type="NCBI Taxonomy" id="669026"/>
    <lineage>
        <taxon>Eukaryota</taxon>
        <taxon>Fungi</taxon>
        <taxon>Dikarya</taxon>
        <taxon>Ascomycota</taxon>
        <taxon>Pezizomycotina</taxon>
        <taxon>Sordariomycetes</taxon>
        <taxon>Sordariomycetidae</taxon>
        <taxon>Sordariales</taxon>
        <taxon>Chaetomiaceae</taxon>
        <taxon>Staphylotrichum</taxon>
    </lineage>
</organism>
<sequence>MDLRNGSRQSNELQFHCDLARVQSRAVSGLMRQVSAEAVASPGCAITLHALIKTYDAELNCFALRLSGERRILSLNSARLHVNSFLFFTADDTQALDHDGLVELYYTAYKVIMGTKATYPGKSSGPDYANWSKLLAAFIILKISRSCLASRVDLRAGEKAYFATILEFRESSLGNDDLCARGAMVLGQLWSSTRVFRRPDGVVDGLALRIRSRLSMGIVHDCFWWWREEFQGKANPYNAQRKPASEGTSLFHLSDAVALGSNSAATPGQEILNEMDVLRDLTGLTGLTMPEDLVFAI</sequence>
<evidence type="ECO:0000313" key="1">
    <source>
        <dbReference type="EMBL" id="KAG7284396.1"/>
    </source>
</evidence>
<dbReference type="EMBL" id="JAHCVI010000006">
    <property type="protein sequence ID" value="KAG7284396.1"/>
    <property type="molecule type" value="Genomic_DNA"/>
</dbReference>
<evidence type="ECO:0000313" key="2">
    <source>
        <dbReference type="Proteomes" id="UP001197093"/>
    </source>
</evidence>
<comment type="caution">
    <text evidence="1">The sequence shown here is derived from an EMBL/GenBank/DDBJ whole genome shotgun (WGS) entry which is preliminary data.</text>
</comment>
<reference evidence="1" key="1">
    <citation type="submission" date="2023-02" db="EMBL/GenBank/DDBJ databases">
        <authorList>
            <person name="Palmer J.M."/>
        </authorList>
    </citation>
    <scope>NUCLEOTIDE SEQUENCE</scope>
    <source>
        <strain evidence="1">FW57</strain>
    </source>
</reference>
<accession>A0AAD4ENC9</accession>
<name>A0AAD4ENC9_9PEZI</name>
<protein>
    <submittedName>
        <fullName evidence="1">Uncharacterized protein</fullName>
    </submittedName>
</protein>
<dbReference type="Proteomes" id="UP001197093">
    <property type="component" value="Unassembled WGS sequence"/>
</dbReference>
<gene>
    <name evidence="1" type="ORF">NEMBOFW57_010769</name>
</gene>
<dbReference type="AlphaFoldDB" id="A0AAD4ENC9"/>